<dbReference type="NCBIfam" id="TIGR00254">
    <property type="entry name" value="GGDEF"/>
    <property type="match status" value="1"/>
</dbReference>
<evidence type="ECO:0000256" key="3">
    <source>
        <dbReference type="ARBA" id="ARBA00034247"/>
    </source>
</evidence>
<evidence type="ECO:0000313" key="6">
    <source>
        <dbReference type="EMBL" id="SFE46241.1"/>
    </source>
</evidence>
<dbReference type="GO" id="GO:0043709">
    <property type="term" value="P:cell adhesion involved in single-species biofilm formation"/>
    <property type="evidence" value="ECO:0007669"/>
    <property type="project" value="TreeGrafter"/>
</dbReference>
<dbReference type="AlphaFoldDB" id="A0A1I2AQJ1"/>
<dbReference type="SMART" id="SM00267">
    <property type="entry name" value="GGDEF"/>
    <property type="match status" value="1"/>
</dbReference>
<dbReference type="PROSITE" id="PS50887">
    <property type="entry name" value="GGDEF"/>
    <property type="match status" value="1"/>
</dbReference>
<dbReference type="Proteomes" id="UP000199477">
    <property type="component" value="Unassembled WGS sequence"/>
</dbReference>
<dbReference type="InterPro" id="IPR029787">
    <property type="entry name" value="Nucleotide_cyclase"/>
</dbReference>
<dbReference type="CDD" id="cd01949">
    <property type="entry name" value="GGDEF"/>
    <property type="match status" value="1"/>
</dbReference>
<dbReference type="STRING" id="500610.SAMN02799615_01113"/>
<feature type="transmembrane region" description="Helical" evidence="4">
    <location>
        <begin position="255"/>
        <end position="276"/>
    </location>
</feature>
<keyword evidence="4" id="KW-1133">Transmembrane helix</keyword>
<keyword evidence="4" id="KW-0472">Membrane</keyword>
<keyword evidence="7" id="KW-1185">Reference proteome</keyword>
<dbReference type="PANTHER" id="PTHR45138:SF9">
    <property type="entry name" value="DIGUANYLATE CYCLASE DGCM-RELATED"/>
    <property type="match status" value="1"/>
</dbReference>
<feature type="transmembrane region" description="Helical" evidence="4">
    <location>
        <begin position="282"/>
        <end position="303"/>
    </location>
</feature>
<sequence length="497" mass="54227">MNMQALAPRLYAPLLAAHFAVLATEPPRVLSWSYALVLAVLGLTLILGIRRIGLSLPHNRPLWSLLLAALFSQGAAFVLLFVDSLANPQGTLVAFDPTFYFCMSSLLLTLAATYDPVPPVYRWTGLLDAALAVFIALMFYGLVRALVAGAEAQPENARAIMWMFDGMALFVAVFASLRLLGARRRDERRFFVVLAAFAWIELFAPAAHNRFVLSSESYLPEFLLSVPFALLGLLLSRRRGDWLRGYRPSTRARYLAGSISPFVLSLALCLLAFGYLHRIPAVAVGALVAGIASYALRAALMLGKRLSSEDELKRLHHGLRRAALRDDLTQLLNRRGFYRALDREWERARRVHVPLAVAMLDIDHFKAFNDTYGHLAGDQCLASVAQALAGEAASMPGVTVARAGGEEFVVLISGYLPHAAGALLEQLRERVEALRILHVRGVRGFVTVSAGIASSELARYGDAEAMLSAADAALYTAKRAGRNQVAWAEVPGTEALS</sequence>
<comment type="cofactor">
    <cofactor evidence="1">
        <name>Mg(2+)</name>
        <dbReference type="ChEBI" id="CHEBI:18420"/>
    </cofactor>
</comment>
<accession>A0A1I2AQJ1</accession>
<feature type="transmembrane region" description="Helical" evidence="4">
    <location>
        <begin position="62"/>
        <end position="82"/>
    </location>
</feature>
<dbReference type="SUPFAM" id="SSF55073">
    <property type="entry name" value="Nucleotide cyclase"/>
    <property type="match status" value="1"/>
</dbReference>
<comment type="catalytic activity">
    <reaction evidence="3">
        <text>2 GTP = 3',3'-c-di-GMP + 2 diphosphate</text>
        <dbReference type="Rhea" id="RHEA:24898"/>
        <dbReference type="ChEBI" id="CHEBI:33019"/>
        <dbReference type="ChEBI" id="CHEBI:37565"/>
        <dbReference type="ChEBI" id="CHEBI:58805"/>
        <dbReference type="EC" id="2.7.7.65"/>
    </reaction>
</comment>
<dbReference type="RefSeq" id="WP_051548961.1">
    <property type="nucleotide sequence ID" value="NZ_FONH01000002.1"/>
</dbReference>
<feature type="transmembrane region" description="Helical" evidence="4">
    <location>
        <begin position="94"/>
        <end position="114"/>
    </location>
</feature>
<feature type="transmembrane region" description="Helical" evidence="4">
    <location>
        <begin position="126"/>
        <end position="147"/>
    </location>
</feature>
<dbReference type="Pfam" id="PF00990">
    <property type="entry name" value="GGDEF"/>
    <property type="match status" value="1"/>
</dbReference>
<dbReference type="GO" id="GO:1902201">
    <property type="term" value="P:negative regulation of bacterial-type flagellum-dependent cell motility"/>
    <property type="evidence" value="ECO:0007669"/>
    <property type="project" value="TreeGrafter"/>
</dbReference>
<feature type="transmembrane region" description="Helical" evidence="4">
    <location>
        <begin position="189"/>
        <end position="206"/>
    </location>
</feature>
<dbReference type="FunFam" id="3.30.70.270:FF:000001">
    <property type="entry name" value="Diguanylate cyclase domain protein"/>
    <property type="match status" value="1"/>
</dbReference>
<dbReference type="InterPro" id="IPR050469">
    <property type="entry name" value="Diguanylate_Cyclase"/>
</dbReference>
<dbReference type="InterPro" id="IPR043128">
    <property type="entry name" value="Rev_trsase/Diguanyl_cyclase"/>
</dbReference>
<dbReference type="GO" id="GO:0005886">
    <property type="term" value="C:plasma membrane"/>
    <property type="evidence" value="ECO:0007669"/>
    <property type="project" value="TreeGrafter"/>
</dbReference>
<proteinExistence type="predicted"/>
<evidence type="ECO:0000259" key="5">
    <source>
        <dbReference type="PROSITE" id="PS50887"/>
    </source>
</evidence>
<evidence type="ECO:0000256" key="4">
    <source>
        <dbReference type="SAM" id="Phobius"/>
    </source>
</evidence>
<protein>
    <recommendedName>
        <fullName evidence="2">diguanylate cyclase</fullName>
        <ecNumber evidence="2">2.7.7.65</ecNumber>
    </recommendedName>
</protein>
<organism evidence="6 7">
    <name type="scientific">Dyella marensis</name>
    <dbReference type="NCBI Taxonomy" id="500610"/>
    <lineage>
        <taxon>Bacteria</taxon>
        <taxon>Pseudomonadati</taxon>
        <taxon>Pseudomonadota</taxon>
        <taxon>Gammaproteobacteria</taxon>
        <taxon>Lysobacterales</taxon>
        <taxon>Rhodanobacteraceae</taxon>
        <taxon>Dyella</taxon>
    </lineage>
</organism>
<dbReference type="EC" id="2.7.7.65" evidence="2"/>
<keyword evidence="4" id="KW-0812">Transmembrane</keyword>
<feature type="transmembrane region" description="Helical" evidence="4">
    <location>
        <begin position="159"/>
        <end position="177"/>
    </location>
</feature>
<name>A0A1I2AQJ1_9GAMM</name>
<evidence type="ECO:0000256" key="1">
    <source>
        <dbReference type="ARBA" id="ARBA00001946"/>
    </source>
</evidence>
<dbReference type="EMBL" id="FONH01000002">
    <property type="protein sequence ID" value="SFE46241.1"/>
    <property type="molecule type" value="Genomic_DNA"/>
</dbReference>
<dbReference type="GO" id="GO:0052621">
    <property type="term" value="F:diguanylate cyclase activity"/>
    <property type="evidence" value="ECO:0007669"/>
    <property type="project" value="UniProtKB-EC"/>
</dbReference>
<feature type="transmembrane region" description="Helical" evidence="4">
    <location>
        <begin position="218"/>
        <end position="235"/>
    </location>
</feature>
<evidence type="ECO:0000313" key="7">
    <source>
        <dbReference type="Proteomes" id="UP000199477"/>
    </source>
</evidence>
<dbReference type="Gene3D" id="3.30.70.270">
    <property type="match status" value="1"/>
</dbReference>
<reference evidence="7" key="1">
    <citation type="submission" date="2016-10" db="EMBL/GenBank/DDBJ databases">
        <authorList>
            <person name="Varghese N."/>
            <person name="Submissions S."/>
        </authorList>
    </citation>
    <scope>NUCLEOTIDE SEQUENCE [LARGE SCALE GENOMIC DNA]</scope>
    <source>
        <strain evidence="7">UNC178MFTsu3.1</strain>
    </source>
</reference>
<feature type="domain" description="GGDEF" evidence="5">
    <location>
        <begin position="353"/>
        <end position="490"/>
    </location>
</feature>
<dbReference type="PANTHER" id="PTHR45138">
    <property type="entry name" value="REGULATORY COMPONENTS OF SENSORY TRANSDUCTION SYSTEM"/>
    <property type="match status" value="1"/>
</dbReference>
<feature type="transmembrane region" description="Helical" evidence="4">
    <location>
        <begin position="33"/>
        <end position="50"/>
    </location>
</feature>
<gene>
    <name evidence="6" type="ORF">SAMN02799615_01113</name>
</gene>
<evidence type="ECO:0000256" key="2">
    <source>
        <dbReference type="ARBA" id="ARBA00012528"/>
    </source>
</evidence>
<dbReference type="InterPro" id="IPR000160">
    <property type="entry name" value="GGDEF_dom"/>
</dbReference>